<dbReference type="InterPro" id="IPR050951">
    <property type="entry name" value="Retrovirus_Pol_polyprotein"/>
</dbReference>
<dbReference type="GeneID" id="25355074"/>
<dbReference type="Proteomes" id="UP000053676">
    <property type="component" value="Unassembled WGS sequence"/>
</dbReference>
<dbReference type="Gene3D" id="1.10.340.70">
    <property type="match status" value="1"/>
</dbReference>
<protein>
    <recommendedName>
        <fullName evidence="1">RNA-directed DNA polymerase</fullName>
        <ecNumber evidence="1">2.7.7.49</ecNumber>
    </recommendedName>
</protein>
<sequence>MLQKGRWPSKPKVQISNRKALNALSHVLSAQNGYLCFDHRIVVSTSLQEAVLKPLHEGHPGMTRMKVLARGYVYWTKINKDTEEAVRHSRNCQEAAKMPKKTSLNSWTTEKKQ</sequence>
<gene>
    <name evidence="4" type="ORF">NECAME_15047</name>
</gene>
<evidence type="ECO:0000259" key="3">
    <source>
        <dbReference type="Pfam" id="PF17921"/>
    </source>
</evidence>
<evidence type="ECO:0000313" key="5">
    <source>
        <dbReference type="Proteomes" id="UP000053676"/>
    </source>
</evidence>
<dbReference type="AlphaFoldDB" id="W2SJY7"/>
<dbReference type="PANTHER" id="PTHR37984">
    <property type="entry name" value="PROTEIN CBG26694"/>
    <property type="match status" value="1"/>
</dbReference>
<feature type="region of interest" description="Disordered" evidence="2">
    <location>
        <begin position="89"/>
        <end position="113"/>
    </location>
</feature>
<feature type="compositionally biased region" description="Polar residues" evidence="2">
    <location>
        <begin position="102"/>
        <end position="113"/>
    </location>
</feature>
<dbReference type="EC" id="2.7.7.49" evidence="1"/>
<accession>W2SJY7</accession>
<dbReference type="GO" id="GO:0003964">
    <property type="term" value="F:RNA-directed DNA polymerase activity"/>
    <property type="evidence" value="ECO:0007669"/>
    <property type="project" value="UniProtKB-EC"/>
</dbReference>
<dbReference type="OrthoDB" id="5851910at2759"/>
<dbReference type="InterPro" id="IPR041588">
    <property type="entry name" value="Integrase_H2C2"/>
</dbReference>
<name>W2SJY7_NECAM</name>
<reference evidence="5" key="1">
    <citation type="journal article" date="2014" name="Nat. Genet.">
        <title>Genome of the human hookworm Necator americanus.</title>
        <authorList>
            <person name="Tang Y.T."/>
            <person name="Gao X."/>
            <person name="Rosa B.A."/>
            <person name="Abubucker S."/>
            <person name="Hallsworth-Pepin K."/>
            <person name="Martin J."/>
            <person name="Tyagi R."/>
            <person name="Heizer E."/>
            <person name="Zhang X."/>
            <person name="Bhonagiri-Palsikar V."/>
            <person name="Minx P."/>
            <person name="Warren W.C."/>
            <person name="Wang Q."/>
            <person name="Zhan B."/>
            <person name="Hotez P.J."/>
            <person name="Sternberg P.W."/>
            <person name="Dougall A."/>
            <person name="Gaze S.T."/>
            <person name="Mulvenna J."/>
            <person name="Sotillo J."/>
            <person name="Ranganathan S."/>
            <person name="Rabelo E.M."/>
            <person name="Wilson R.K."/>
            <person name="Felgner P.L."/>
            <person name="Bethony J."/>
            <person name="Hawdon J.M."/>
            <person name="Gasser R.B."/>
            <person name="Loukas A."/>
            <person name="Mitreva M."/>
        </authorList>
    </citation>
    <scope>NUCLEOTIDE SEQUENCE [LARGE SCALE GENOMIC DNA]</scope>
</reference>
<evidence type="ECO:0000256" key="1">
    <source>
        <dbReference type="ARBA" id="ARBA00012493"/>
    </source>
</evidence>
<dbReference type="OMA" id="WNAPSKP"/>
<dbReference type="PANTHER" id="PTHR37984:SF5">
    <property type="entry name" value="PROTEIN NYNRIN-LIKE"/>
    <property type="match status" value="1"/>
</dbReference>
<dbReference type="CTD" id="25355074"/>
<organism evidence="4 5">
    <name type="scientific">Necator americanus</name>
    <name type="common">Human hookworm</name>
    <dbReference type="NCBI Taxonomy" id="51031"/>
    <lineage>
        <taxon>Eukaryota</taxon>
        <taxon>Metazoa</taxon>
        <taxon>Ecdysozoa</taxon>
        <taxon>Nematoda</taxon>
        <taxon>Chromadorea</taxon>
        <taxon>Rhabditida</taxon>
        <taxon>Rhabditina</taxon>
        <taxon>Rhabditomorpha</taxon>
        <taxon>Strongyloidea</taxon>
        <taxon>Ancylostomatidae</taxon>
        <taxon>Bunostominae</taxon>
        <taxon>Necator</taxon>
    </lineage>
</organism>
<dbReference type="STRING" id="51031.W2SJY7"/>
<dbReference type="Pfam" id="PF17921">
    <property type="entry name" value="Integrase_H2C2"/>
    <property type="match status" value="1"/>
</dbReference>
<feature type="domain" description="Integrase zinc-binding" evidence="3">
    <location>
        <begin position="44"/>
        <end position="95"/>
    </location>
</feature>
<evidence type="ECO:0000256" key="2">
    <source>
        <dbReference type="SAM" id="MobiDB-lite"/>
    </source>
</evidence>
<dbReference type="EMBL" id="KI669038">
    <property type="protein sequence ID" value="ETN69853.1"/>
    <property type="molecule type" value="Genomic_DNA"/>
</dbReference>
<keyword evidence="5" id="KW-1185">Reference proteome</keyword>
<evidence type="ECO:0000313" key="4">
    <source>
        <dbReference type="EMBL" id="ETN69853.1"/>
    </source>
</evidence>
<proteinExistence type="predicted"/>
<dbReference type="KEGG" id="nai:NECAME_15047"/>